<feature type="domain" description="Helicase ATP-binding" evidence="20">
    <location>
        <begin position="121"/>
        <end position="291"/>
    </location>
</feature>
<protein>
    <recommendedName>
        <fullName evidence="4">Probable ATP-dependent RNA helicase spindle-E</fullName>
        <ecNumber evidence="3">3.6.4.13</ecNumber>
    </recommendedName>
</protein>
<dbReference type="CDD" id="cd17917">
    <property type="entry name" value="DEXHc_RHA-like"/>
    <property type="match status" value="1"/>
</dbReference>
<evidence type="ECO:0000256" key="18">
    <source>
        <dbReference type="SAM" id="MobiDB-lite"/>
    </source>
</evidence>
<dbReference type="GO" id="GO:0007283">
    <property type="term" value="P:spermatogenesis"/>
    <property type="evidence" value="ECO:0007669"/>
    <property type="project" value="UniProtKB-KW"/>
</dbReference>
<keyword evidence="9" id="KW-0378">Hydrolase</keyword>
<dbReference type="SMART" id="SM00490">
    <property type="entry name" value="HELICc"/>
    <property type="match status" value="1"/>
</dbReference>
<keyword evidence="14" id="KW-0469">Meiosis</keyword>
<feature type="compositionally biased region" description="Polar residues" evidence="18">
    <location>
        <begin position="80"/>
        <end position="97"/>
    </location>
</feature>
<dbReference type="InterPro" id="IPR035437">
    <property type="entry name" value="SNase_OB-fold_sf"/>
</dbReference>
<keyword evidence="6" id="KW-0963">Cytoplasm</keyword>
<feature type="domain" description="C2H2-type" evidence="19">
    <location>
        <begin position="1409"/>
        <end position="1438"/>
    </location>
</feature>
<dbReference type="Gene3D" id="3.40.50.300">
    <property type="entry name" value="P-loop containing nucleotide triphosphate hydrolases"/>
    <property type="match status" value="2"/>
</dbReference>
<dbReference type="Pfam" id="PF00270">
    <property type="entry name" value="DEAD"/>
    <property type="match status" value="1"/>
</dbReference>
<evidence type="ECO:0000256" key="12">
    <source>
        <dbReference type="ARBA" id="ARBA00022871"/>
    </source>
</evidence>
<dbReference type="GO" id="GO:0003724">
    <property type="term" value="F:RNA helicase activity"/>
    <property type="evidence" value="ECO:0007669"/>
    <property type="project" value="UniProtKB-EC"/>
</dbReference>
<dbReference type="Proteomes" id="UP001107558">
    <property type="component" value="Chromosome 2"/>
</dbReference>
<keyword evidence="13" id="KW-0943">RNA-mediated gene silencing</keyword>
<evidence type="ECO:0000259" key="19">
    <source>
        <dbReference type="PROSITE" id="PS50157"/>
    </source>
</evidence>
<sequence>METNDEGIDAFFKGLELPQNNINSYKVFTPKIIREKKEKSKPRQNEGTKYVQEYQKVLETDLAKAFSTLDLTGITRHESSTINETQLTEQSESQHNSIYEPASDNNHRKELAIFKFKKEILQKVRTHPVTIIRGLTGCGKTTQVCQYLLDDCNARNQFCNILVSQPRKIAAITVAQRVCQERNVVIGTSIGYQVGLNKKVNKSEEDITQITFCTTGVILQRLLNDKSMGKYTHIILDEVHERDIEIDFLVILVRRFLAISSPFTKIILMSATLNSAQFQEFFKIPLNESIENEYIYPPIIDLNSAKRVFEIKELYLDDISKHTTGYNDLIDYNEPEIKIQMYDLASKLILLLLKYKKNAVDQRNARNILVFLPGLHEIERLQEELEVDEVKKQLRTLNVEICILHSSLSTEEQKSAFTSNNKTKIILSTNIAESSVTLPAVVYVIDFCLTKNLSTRHGTQMSSLVLSWATKNNCKQRAGRTGRVMSGVVYRLIHKEFYRKLQEQATPEIRIIPLESVVIKIKKLEMGSPLEILAVSLDPPDHSRVVDAVLSLKEFGGLLRFNKDGKFEYTDGELTHLGDIMSAMPCDIRVTRLIVLGYMFSVLEEAIIIGAGLNIKGIFINSLSDKMGAYVKKVKWSKGSASDCIAIYHAYSTWIYRHENKYFYSIDEERAWCRSRGLDLKNLNEMRLLIAEFKKRLEAYKIVPLKDFNQPTWLPDEKIFILKVIIAGAFGVANFFLPDHRDSMERDILKNAHDLDLHRTVYFRGFDKHIIGDIYRERMKEIFVEKGVCSKNTEVKFFFDYGSTGQVFVTFENDNLSPKSDFEFDLGNVAPEVYKAVKMRLLNSEFRVPVLSNLKSLYYAQDQYLGEVIENGFVYKSFFLKKPQYYVMPTNTTDKMKGKITYIVDCGKFYFRPEVAYCSILDKSDDIYKKINENLKKMLENAELIEITQPDSSLKYGQLVIFKNNKLYPQFDDLERAKFISVCNNDEVMIDLIDRGTKIEVPKNKIFDIADSTEISIIPPRVFECRLKEVKASHLKSFDGKWSIEAIEKFRTDTATAQKCIIEIYSVIDDVVAVDLKTINALKLTHWNKQFVEDGYGEEWEESMTSKSNYLLRKRLYYSANEMDKPEEVFAKVIDKNELQKFIESPSKNKCTGHMNLIGPYSPIEKNLRGISTILNSQVSIESSSLNHVLLDEDFYQHSGKFYVAGDLTCNARNQNVRCREVTKMPSIPGLAVILALIFAPYAEIRRDSDANRYVSILTGLGFDEENSRPYFVERDASLAIDFALTPDEINKINNLRFVMSNLLYTTSFENLPDLNDSIRAVCLNNIKKIFLSLINNKQNMCESRYPKEPFTWLLDQEDSKKLTNSLGYRAIFGYHAISTLKPMTKEKHEKLKNYVERLEKGLIMDVCRECKICEKAVDNEMDLELHIMSKMHANRKKELGI</sequence>
<keyword evidence="5" id="KW-0217">Developmental protein</keyword>
<dbReference type="InterPro" id="IPR027417">
    <property type="entry name" value="P-loop_NTPase"/>
</dbReference>
<reference evidence="22" key="1">
    <citation type="submission" date="2021-03" db="EMBL/GenBank/DDBJ databases">
        <title>Chromosome level genome of the anhydrobiotic midge Polypedilum vanderplanki.</title>
        <authorList>
            <person name="Yoshida Y."/>
            <person name="Kikawada T."/>
            <person name="Gusev O."/>
        </authorList>
    </citation>
    <scope>NUCLEOTIDE SEQUENCE</scope>
    <source>
        <strain evidence="22">NIAS01</strain>
        <tissue evidence="22">Whole body or cell culture</tissue>
    </source>
</reference>
<evidence type="ECO:0000256" key="7">
    <source>
        <dbReference type="ARBA" id="ARBA00022741"/>
    </source>
</evidence>
<dbReference type="SUPFAM" id="SSF63748">
    <property type="entry name" value="Tudor/PWWP/MBT"/>
    <property type="match status" value="1"/>
</dbReference>
<dbReference type="GO" id="GO:0016787">
    <property type="term" value="F:hydrolase activity"/>
    <property type="evidence" value="ECO:0007669"/>
    <property type="project" value="UniProtKB-KW"/>
</dbReference>
<evidence type="ECO:0000256" key="15">
    <source>
        <dbReference type="ARBA" id="ARBA00047984"/>
    </source>
</evidence>
<evidence type="ECO:0000259" key="21">
    <source>
        <dbReference type="PROSITE" id="PS51194"/>
    </source>
</evidence>
<keyword evidence="23" id="KW-1185">Reference proteome</keyword>
<keyword evidence="11" id="KW-0067">ATP-binding</keyword>
<dbReference type="InterPro" id="IPR011545">
    <property type="entry name" value="DEAD/DEAH_box_helicase_dom"/>
</dbReference>
<keyword evidence="16" id="KW-0862">Zinc</keyword>
<dbReference type="InterPro" id="IPR013087">
    <property type="entry name" value="Znf_C2H2_type"/>
</dbReference>
<keyword evidence="12" id="KW-0744">Spermatogenesis</keyword>
<dbReference type="GO" id="GO:0008270">
    <property type="term" value="F:zinc ion binding"/>
    <property type="evidence" value="ECO:0007669"/>
    <property type="project" value="UniProtKB-KW"/>
</dbReference>
<evidence type="ECO:0000256" key="14">
    <source>
        <dbReference type="ARBA" id="ARBA00023254"/>
    </source>
</evidence>
<feature type="coiled-coil region" evidence="17">
    <location>
        <begin position="921"/>
        <end position="948"/>
    </location>
</feature>
<organism evidence="22 23">
    <name type="scientific">Polypedilum vanderplanki</name>
    <name type="common">Sleeping chironomid midge</name>
    <dbReference type="NCBI Taxonomy" id="319348"/>
    <lineage>
        <taxon>Eukaryota</taxon>
        <taxon>Metazoa</taxon>
        <taxon>Ecdysozoa</taxon>
        <taxon>Arthropoda</taxon>
        <taxon>Hexapoda</taxon>
        <taxon>Insecta</taxon>
        <taxon>Pterygota</taxon>
        <taxon>Neoptera</taxon>
        <taxon>Endopterygota</taxon>
        <taxon>Diptera</taxon>
        <taxon>Nematocera</taxon>
        <taxon>Chironomoidea</taxon>
        <taxon>Chironomidae</taxon>
        <taxon>Chironominae</taxon>
        <taxon>Polypedilum</taxon>
        <taxon>Polypedilum</taxon>
    </lineage>
</organism>
<dbReference type="InterPro" id="IPR007502">
    <property type="entry name" value="Helicase-assoc_dom"/>
</dbReference>
<dbReference type="PROSITE" id="PS51192">
    <property type="entry name" value="HELICASE_ATP_BIND_1"/>
    <property type="match status" value="1"/>
</dbReference>
<dbReference type="PANTHER" id="PTHR18934">
    <property type="entry name" value="ATP-DEPENDENT RNA HELICASE"/>
    <property type="match status" value="1"/>
</dbReference>
<feature type="domain" description="Helicase C-terminal" evidence="21">
    <location>
        <begin position="347"/>
        <end position="525"/>
    </location>
</feature>
<dbReference type="Gene3D" id="1.20.120.1080">
    <property type="match status" value="1"/>
</dbReference>
<dbReference type="EMBL" id="JADBJN010000002">
    <property type="protein sequence ID" value="KAG5674853.1"/>
    <property type="molecule type" value="Genomic_DNA"/>
</dbReference>
<keyword evidence="8" id="KW-0221">Differentiation</keyword>
<dbReference type="GO" id="GO:0003723">
    <property type="term" value="F:RNA binding"/>
    <property type="evidence" value="ECO:0007669"/>
    <property type="project" value="TreeGrafter"/>
</dbReference>
<evidence type="ECO:0000256" key="4">
    <source>
        <dbReference type="ARBA" id="ARBA00013352"/>
    </source>
</evidence>
<evidence type="ECO:0000256" key="5">
    <source>
        <dbReference type="ARBA" id="ARBA00022473"/>
    </source>
</evidence>
<proteinExistence type="inferred from homology"/>
<dbReference type="GO" id="GO:0005737">
    <property type="term" value="C:cytoplasm"/>
    <property type="evidence" value="ECO:0007669"/>
    <property type="project" value="UniProtKB-SubCell"/>
</dbReference>
<evidence type="ECO:0000256" key="3">
    <source>
        <dbReference type="ARBA" id="ARBA00012552"/>
    </source>
</evidence>
<evidence type="ECO:0000313" key="23">
    <source>
        <dbReference type="Proteomes" id="UP001107558"/>
    </source>
</evidence>
<name>A0A9J6BZ63_POLVA</name>
<evidence type="ECO:0000256" key="16">
    <source>
        <dbReference type="PROSITE-ProRule" id="PRU00042"/>
    </source>
</evidence>
<dbReference type="Pfam" id="PF00271">
    <property type="entry name" value="Helicase_C"/>
    <property type="match status" value="1"/>
</dbReference>
<dbReference type="SMART" id="SM00847">
    <property type="entry name" value="HA2"/>
    <property type="match status" value="1"/>
</dbReference>
<comment type="subcellular location">
    <subcellularLocation>
        <location evidence="1">Cytoplasm</location>
    </subcellularLocation>
</comment>
<dbReference type="GO" id="GO:0030154">
    <property type="term" value="P:cell differentiation"/>
    <property type="evidence" value="ECO:0007669"/>
    <property type="project" value="UniProtKB-KW"/>
</dbReference>
<evidence type="ECO:0000256" key="13">
    <source>
        <dbReference type="ARBA" id="ARBA00023158"/>
    </source>
</evidence>
<dbReference type="PANTHER" id="PTHR18934:SF113">
    <property type="entry name" value="ATP-DEPENDENT RNA HELICASE TDRD9"/>
    <property type="match status" value="1"/>
</dbReference>
<dbReference type="GO" id="GO:0005524">
    <property type="term" value="F:ATP binding"/>
    <property type="evidence" value="ECO:0007669"/>
    <property type="project" value="UniProtKB-KW"/>
</dbReference>
<dbReference type="InterPro" id="IPR002999">
    <property type="entry name" value="Tudor"/>
</dbReference>
<dbReference type="Gene3D" id="2.30.30.140">
    <property type="match status" value="1"/>
</dbReference>
<evidence type="ECO:0000256" key="17">
    <source>
        <dbReference type="SAM" id="Coils"/>
    </source>
</evidence>
<feature type="region of interest" description="Disordered" evidence="18">
    <location>
        <begin position="80"/>
        <end position="102"/>
    </location>
</feature>
<gene>
    <name evidence="22" type="ORF">PVAND_004798</name>
</gene>
<dbReference type="PROSITE" id="PS51194">
    <property type="entry name" value="HELICASE_CTER"/>
    <property type="match status" value="1"/>
</dbReference>
<comment type="similarity">
    <text evidence="2">Belongs to the DEAD box helicase family. DEAH subfamily.</text>
</comment>
<evidence type="ECO:0000256" key="11">
    <source>
        <dbReference type="ARBA" id="ARBA00022840"/>
    </source>
</evidence>
<dbReference type="GO" id="GO:0031047">
    <property type="term" value="P:regulatory ncRNA-mediated gene silencing"/>
    <property type="evidence" value="ECO:0007669"/>
    <property type="project" value="UniProtKB-KW"/>
</dbReference>
<evidence type="ECO:0000256" key="6">
    <source>
        <dbReference type="ARBA" id="ARBA00022490"/>
    </source>
</evidence>
<evidence type="ECO:0000256" key="2">
    <source>
        <dbReference type="ARBA" id="ARBA00008792"/>
    </source>
</evidence>
<evidence type="ECO:0000256" key="1">
    <source>
        <dbReference type="ARBA" id="ARBA00004496"/>
    </source>
</evidence>
<dbReference type="GO" id="GO:0051321">
    <property type="term" value="P:meiotic cell cycle"/>
    <property type="evidence" value="ECO:0007669"/>
    <property type="project" value="UniProtKB-KW"/>
</dbReference>
<keyword evidence="7" id="KW-0547">Nucleotide-binding</keyword>
<evidence type="ECO:0000313" key="22">
    <source>
        <dbReference type="EMBL" id="KAG5674853.1"/>
    </source>
</evidence>
<evidence type="ECO:0000256" key="10">
    <source>
        <dbReference type="ARBA" id="ARBA00022806"/>
    </source>
</evidence>
<dbReference type="PROSITE" id="PS50157">
    <property type="entry name" value="ZINC_FINGER_C2H2_2"/>
    <property type="match status" value="1"/>
</dbReference>
<evidence type="ECO:0000256" key="9">
    <source>
        <dbReference type="ARBA" id="ARBA00022801"/>
    </source>
</evidence>
<keyword evidence="16" id="KW-0863">Zinc-finger</keyword>
<dbReference type="CDD" id="cd18791">
    <property type="entry name" value="SF2_C_RHA"/>
    <property type="match status" value="1"/>
</dbReference>
<dbReference type="OrthoDB" id="66977at2759"/>
<accession>A0A9J6BZ63</accession>
<evidence type="ECO:0000259" key="20">
    <source>
        <dbReference type="PROSITE" id="PS51192"/>
    </source>
</evidence>
<dbReference type="InterPro" id="IPR001650">
    <property type="entry name" value="Helicase_C-like"/>
</dbReference>
<keyword evidence="10" id="KW-0347">Helicase</keyword>
<comment type="caution">
    <text evidence="22">The sequence shown here is derived from an EMBL/GenBank/DDBJ whole genome shotgun (WGS) entry which is preliminary data.</text>
</comment>
<dbReference type="Gene3D" id="2.40.50.90">
    <property type="match status" value="1"/>
</dbReference>
<comment type="catalytic activity">
    <reaction evidence="15">
        <text>ATP + H2O = ADP + phosphate + H(+)</text>
        <dbReference type="Rhea" id="RHEA:13065"/>
        <dbReference type="ChEBI" id="CHEBI:15377"/>
        <dbReference type="ChEBI" id="CHEBI:15378"/>
        <dbReference type="ChEBI" id="CHEBI:30616"/>
        <dbReference type="ChEBI" id="CHEBI:43474"/>
        <dbReference type="ChEBI" id="CHEBI:456216"/>
        <dbReference type="EC" id="3.6.4.13"/>
    </reaction>
</comment>
<evidence type="ECO:0000256" key="8">
    <source>
        <dbReference type="ARBA" id="ARBA00022782"/>
    </source>
</evidence>
<dbReference type="Pfam" id="PF00567">
    <property type="entry name" value="TUDOR"/>
    <property type="match status" value="1"/>
</dbReference>
<dbReference type="SMART" id="SM00487">
    <property type="entry name" value="DEXDc"/>
    <property type="match status" value="1"/>
</dbReference>
<keyword evidence="17" id="KW-0175">Coiled coil</keyword>
<dbReference type="InterPro" id="IPR014001">
    <property type="entry name" value="Helicase_ATP-bd"/>
</dbReference>
<dbReference type="CDD" id="cd20379">
    <property type="entry name" value="Tudor_dTUD-like"/>
    <property type="match status" value="1"/>
</dbReference>
<dbReference type="PROSITE" id="PS00028">
    <property type="entry name" value="ZINC_FINGER_C2H2_1"/>
    <property type="match status" value="1"/>
</dbReference>
<keyword evidence="16" id="KW-0479">Metal-binding</keyword>
<dbReference type="SUPFAM" id="SSF52540">
    <property type="entry name" value="P-loop containing nucleoside triphosphate hydrolases"/>
    <property type="match status" value="1"/>
</dbReference>
<dbReference type="EC" id="3.6.4.13" evidence="3"/>